<protein>
    <submittedName>
        <fullName evidence="3">Uncharacterized protein</fullName>
    </submittedName>
</protein>
<organism evidence="3 4">
    <name type="scientific">Babesia ovata</name>
    <dbReference type="NCBI Taxonomy" id="189622"/>
    <lineage>
        <taxon>Eukaryota</taxon>
        <taxon>Sar</taxon>
        <taxon>Alveolata</taxon>
        <taxon>Apicomplexa</taxon>
        <taxon>Aconoidasida</taxon>
        <taxon>Piroplasmida</taxon>
        <taxon>Babesiidae</taxon>
        <taxon>Babesia</taxon>
    </lineage>
</organism>
<keyword evidence="4" id="KW-1185">Reference proteome</keyword>
<gene>
    <name evidence="3" type="ORF">BOVATA_018260</name>
</gene>
<dbReference type="VEuPathDB" id="PiroplasmaDB:BOVATA_018260"/>
<dbReference type="EMBL" id="BDSA01000002">
    <property type="protein sequence ID" value="GBE60333.1"/>
    <property type="molecule type" value="Genomic_DNA"/>
</dbReference>
<feature type="compositionally biased region" description="Polar residues" evidence="1">
    <location>
        <begin position="1"/>
        <end position="21"/>
    </location>
</feature>
<evidence type="ECO:0000256" key="1">
    <source>
        <dbReference type="SAM" id="MobiDB-lite"/>
    </source>
</evidence>
<comment type="caution">
    <text evidence="3">The sequence shown here is derived from an EMBL/GenBank/DDBJ whole genome shotgun (WGS) entry which is preliminary data.</text>
</comment>
<feature type="transmembrane region" description="Helical" evidence="2">
    <location>
        <begin position="35"/>
        <end position="53"/>
    </location>
</feature>
<evidence type="ECO:0000256" key="2">
    <source>
        <dbReference type="SAM" id="Phobius"/>
    </source>
</evidence>
<reference evidence="3 4" key="1">
    <citation type="journal article" date="2017" name="BMC Genomics">
        <title>Whole-genome assembly of Babesia ovata and comparative genomics between closely related pathogens.</title>
        <authorList>
            <person name="Yamagishi J."/>
            <person name="Asada M."/>
            <person name="Hakimi H."/>
            <person name="Tanaka T.Q."/>
            <person name="Sugimoto C."/>
            <person name="Kawazu S."/>
        </authorList>
    </citation>
    <scope>NUCLEOTIDE SEQUENCE [LARGE SCALE GENOMIC DNA]</scope>
    <source>
        <strain evidence="3 4">Miyake</strain>
    </source>
</reference>
<feature type="region of interest" description="Disordered" evidence="1">
    <location>
        <begin position="1"/>
        <end position="31"/>
    </location>
</feature>
<name>A0A2H6KBF6_9APIC</name>
<keyword evidence="2" id="KW-1133">Transmembrane helix</keyword>
<dbReference type="GeneID" id="39874103"/>
<accession>A0A2H6KBF6</accession>
<dbReference type="RefSeq" id="XP_028866576.1">
    <property type="nucleotide sequence ID" value="XM_029010743.1"/>
</dbReference>
<evidence type="ECO:0000313" key="3">
    <source>
        <dbReference type="EMBL" id="GBE60333.1"/>
    </source>
</evidence>
<dbReference type="AlphaFoldDB" id="A0A2H6KBF6"/>
<dbReference type="Proteomes" id="UP000236319">
    <property type="component" value="Unassembled WGS sequence"/>
</dbReference>
<proteinExistence type="predicted"/>
<evidence type="ECO:0000313" key="4">
    <source>
        <dbReference type="Proteomes" id="UP000236319"/>
    </source>
</evidence>
<sequence length="136" mass="15135">MNSSPRKGRPTNMSSSTSTGANKDIQKSQKPPDKLSIWDCVLILISFFIPVIFKHVDWNSLINKLLSGEGRRVRLIAEIVGEAILTVIATVLMVIPVSVVVGVLKRICGIEAHYYFGEYYGRDHFAPQEANDSKDD</sequence>
<feature type="transmembrane region" description="Helical" evidence="2">
    <location>
        <begin position="83"/>
        <end position="104"/>
    </location>
</feature>
<keyword evidence="2" id="KW-0812">Transmembrane</keyword>
<keyword evidence="2" id="KW-0472">Membrane</keyword>